<keyword evidence="5 7" id="KW-1133">Transmembrane helix</keyword>
<dbReference type="InterPro" id="IPR035906">
    <property type="entry name" value="MetI-like_sf"/>
</dbReference>
<gene>
    <name evidence="9" type="ordered locus">Tter_2645</name>
</gene>
<evidence type="ECO:0000256" key="6">
    <source>
        <dbReference type="ARBA" id="ARBA00023136"/>
    </source>
</evidence>
<keyword evidence="6 7" id="KW-0472">Membrane</keyword>
<dbReference type="InterPro" id="IPR000515">
    <property type="entry name" value="MetI-like"/>
</dbReference>
<dbReference type="eggNOG" id="COG1175">
    <property type="taxonomic scope" value="Bacteria"/>
</dbReference>
<sequence length="311" mass="34489">MSTVGVATKEKEAGRKSWRTWSTYVPMYIAIAPFYILFAVFGLFPIFFSLYLSFHSWDGIGEMRFVGLENFRYLVTDPNFWQSIVNTFVIWIISTIPMLVLALVLAFLLNWPIRGKGFYRAAYFIPNVTSIVAIAIIFGSIFGNNAGLLNAALQAVGLPTVQWLNNAWGIKIAIASMVIWRWTGYNAIIYLAGLQAIPSALYEAARVDGATGPQIFYHITLPMLRPVILFTVITSTIGGMQLFTEPQVLVGNGGGPGQSGLTMVLYLYQQAFTQNMFGYGAAIGWGLFVIIVLFSAFNWRVVQRAGTVGLR</sequence>
<keyword evidence="10" id="KW-1185">Reference proteome</keyword>
<dbReference type="SUPFAM" id="SSF161098">
    <property type="entry name" value="MetI-like"/>
    <property type="match status" value="1"/>
</dbReference>
<evidence type="ECO:0000256" key="2">
    <source>
        <dbReference type="ARBA" id="ARBA00022448"/>
    </source>
</evidence>
<dbReference type="CDD" id="cd06261">
    <property type="entry name" value="TM_PBP2"/>
    <property type="match status" value="1"/>
</dbReference>
<reference evidence="10" key="1">
    <citation type="journal article" date="2010" name="Stand. Genomic Sci.">
        <title>Complete genome sequence of 'Thermobaculum terrenum' type strain (YNP1).</title>
        <authorList>
            <person name="Kiss H."/>
            <person name="Cleland D."/>
            <person name="Lapidus A."/>
            <person name="Lucas S."/>
            <person name="Glavina Del Rio T."/>
            <person name="Nolan M."/>
            <person name="Tice H."/>
            <person name="Han C."/>
            <person name="Goodwin L."/>
            <person name="Pitluck S."/>
            <person name="Liolios K."/>
            <person name="Ivanova N."/>
            <person name="Mavromatis K."/>
            <person name="Ovchinnikova G."/>
            <person name="Pati A."/>
            <person name="Chen A."/>
            <person name="Palaniappan K."/>
            <person name="Land M."/>
            <person name="Hauser L."/>
            <person name="Chang Y."/>
            <person name="Jeffries C."/>
            <person name="Lu M."/>
            <person name="Brettin T."/>
            <person name="Detter J."/>
            <person name="Goker M."/>
            <person name="Tindall B."/>
            <person name="Beck B."/>
            <person name="McDermott T."/>
            <person name="Woyke T."/>
            <person name="Bristow J."/>
            <person name="Eisen J."/>
            <person name="Markowitz V."/>
            <person name="Hugenholtz P."/>
            <person name="Kyrpides N."/>
            <person name="Klenk H."/>
            <person name="Cheng J."/>
        </authorList>
    </citation>
    <scope>NUCLEOTIDE SEQUENCE [LARGE SCALE GENOMIC DNA]</scope>
    <source>
        <strain evidence="10">ATCC BAA-798 / YNP1</strain>
    </source>
</reference>
<keyword evidence="2 7" id="KW-0813">Transport</keyword>
<dbReference type="HOGENOM" id="CLU_016047_0_2_0"/>
<feature type="transmembrane region" description="Helical" evidence="7">
    <location>
        <begin position="88"/>
        <end position="109"/>
    </location>
</feature>
<organism evidence="9 10">
    <name type="scientific">Thermobaculum terrenum (strain ATCC BAA-798 / CCMEE 7001 / YNP1)</name>
    <dbReference type="NCBI Taxonomy" id="525904"/>
    <lineage>
        <taxon>Bacteria</taxon>
        <taxon>Bacillati</taxon>
        <taxon>Chloroflexota</taxon>
        <taxon>Chloroflexia</taxon>
        <taxon>Candidatus Thermobaculales</taxon>
        <taxon>Candidatus Thermobaculaceae</taxon>
        <taxon>Thermobaculum</taxon>
    </lineage>
</organism>
<dbReference type="PANTHER" id="PTHR30193">
    <property type="entry name" value="ABC TRANSPORTER PERMEASE PROTEIN"/>
    <property type="match status" value="1"/>
</dbReference>
<dbReference type="GO" id="GO:0005886">
    <property type="term" value="C:plasma membrane"/>
    <property type="evidence" value="ECO:0007669"/>
    <property type="project" value="UniProtKB-SubCell"/>
</dbReference>
<feature type="transmembrane region" description="Helical" evidence="7">
    <location>
        <begin position="25"/>
        <end position="48"/>
    </location>
</feature>
<dbReference type="Gene3D" id="1.10.3720.10">
    <property type="entry name" value="MetI-like"/>
    <property type="match status" value="1"/>
</dbReference>
<evidence type="ECO:0000313" key="10">
    <source>
        <dbReference type="Proteomes" id="UP000000323"/>
    </source>
</evidence>
<comment type="similarity">
    <text evidence="7">Belongs to the binding-protein-dependent transport system permease family.</text>
</comment>
<feature type="domain" description="ABC transmembrane type-1" evidence="8">
    <location>
        <begin position="84"/>
        <end position="298"/>
    </location>
</feature>
<feature type="transmembrane region" description="Helical" evidence="7">
    <location>
        <begin position="223"/>
        <end position="243"/>
    </location>
</feature>
<dbReference type="AlphaFoldDB" id="D1CIG2"/>
<accession>D1CIG2</accession>
<evidence type="ECO:0000259" key="8">
    <source>
        <dbReference type="PROSITE" id="PS50928"/>
    </source>
</evidence>
<dbReference type="PANTHER" id="PTHR30193:SF37">
    <property type="entry name" value="INNER MEMBRANE ABC TRANSPORTER PERMEASE PROTEIN YCJO"/>
    <property type="match status" value="1"/>
</dbReference>
<dbReference type="RefSeq" id="WP_012876564.1">
    <property type="nucleotide sequence ID" value="NC_013526.1"/>
</dbReference>
<evidence type="ECO:0000256" key="1">
    <source>
        <dbReference type="ARBA" id="ARBA00004651"/>
    </source>
</evidence>
<comment type="subcellular location">
    <subcellularLocation>
        <location evidence="1 7">Cell membrane</location>
        <topology evidence="1 7">Multi-pass membrane protein</topology>
    </subcellularLocation>
</comment>
<proteinExistence type="inferred from homology"/>
<dbReference type="InterPro" id="IPR051393">
    <property type="entry name" value="ABC_transporter_permease"/>
</dbReference>
<evidence type="ECO:0000256" key="3">
    <source>
        <dbReference type="ARBA" id="ARBA00022475"/>
    </source>
</evidence>
<evidence type="ECO:0000256" key="5">
    <source>
        <dbReference type="ARBA" id="ARBA00022989"/>
    </source>
</evidence>
<protein>
    <submittedName>
        <fullName evidence="9">Binding-protein-dependent transport systems inner membrane component</fullName>
    </submittedName>
</protein>
<dbReference type="Proteomes" id="UP000000323">
    <property type="component" value="Chromosome 2"/>
</dbReference>
<dbReference type="GO" id="GO:0055085">
    <property type="term" value="P:transmembrane transport"/>
    <property type="evidence" value="ECO:0007669"/>
    <property type="project" value="InterPro"/>
</dbReference>
<keyword evidence="3" id="KW-1003">Cell membrane</keyword>
<dbReference type="EMBL" id="CP001826">
    <property type="protein sequence ID" value="ACZ43533.1"/>
    <property type="molecule type" value="Genomic_DNA"/>
</dbReference>
<dbReference type="KEGG" id="ttr:Tter_2645"/>
<name>D1CIG2_THET1</name>
<dbReference type="PROSITE" id="PS50928">
    <property type="entry name" value="ABC_TM1"/>
    <property type="match status" value="1"/>
</dbReference>
<keyword evidence="4 7" id="KW-0812">Transmembrane</keyword>
<evidence type="ECO:0000313" key="9">
    <source>
        <dbReference type="EMBL" id="ACZ43533.1"/>
    </source>
</evidence>
<dbReference type="Pfam" id="PF00528">
    <property type="entry name" value="BPD_transp_1"/>
    <property type="match status" value="1"/>
</dbReference>
<evidence type="ECO:0000256" key="4">
    <source>
        <dbReference type="ARBA" id="ARBA00022692"/>
    </source>
</evidence>
<dbReference type="STRING" id="525904.Tter_2645"/>
<evidence type="ECO:0000256" key="7">
    <source>
        <dbReference type="RuleBase" id="RU363032"/>
    </source>
</evidence>
<feature type="transmembrane region" description="Helical" evidence="7">
    <location>
        <begin position="121"/>
        <end position="143"/>
    </location>
</feature>
<feature type="transmembrane region" description="Helical" evidence="7">
    <location>
        <begin position="276"/>
        <end position="297"/>
    </location>
</feature>